<comment type="caution">
    <text evidence="1">The sequence shown here is derived from an EMBL/GenBank/DDBJ whole genome shotgun (WGS) entry which is preliminary data.</text>
</comment>
<name>A0AAU9TCN8_EUPED</name>
<gene>
    <name evidence="1" type="ORF">EEDITHA_LOCUS1342</name>
</gene>
<sequence>MCVWWRVQAAVIMRMCYVTTLLMALALRTVAEPAPRHFITEWRGSREMQVRSRPLHDIFEESAPTEMDRSYIPHQPVHKDRRRLRNNKRAPHLPTELASQMMLRASRSGRPYDVPQIGKYVLEYYRPSIYTKKSYINEYIFML</sequence>
<evidence type="ECO:0000313" key="1">
    <source>
        <dbReference type="EMBL" id="CAH2084805.1"/>
    </source>
</evidence>
<accession>A0AAU9TCN8</accession>
<keyword evidence="2" id="KW-1185">Reference proteome</keyword>
<dbReference type="EMBL" id="CAKOGL010000003">
    <property type="protein sequence ID" value="CAH2084805.1"/>
    <property type="molecule type" value="Genomic_DNA"/>
</dbReference>
<proteinExistence type="predicted"/>
<reference evidence="1" key="1">
    <citation type="submission" date="2022-03" db="EMBL/GenBank/DDBJ databases">
        <authorList>
            <person name="Tunstrom K."/>
        </authorList>
    </citation>
    <scope>NUCLEOTIDE SEQUENCE</scope>
</reference>
<dbReference type="Proteomes" id="UP001153954">
    <property type="component" value="Unassembled WGS sequence"/>
</dbReference>
<evidence type="ECO:0000313" key="2">
    <source>
        <dbReference type="Proteomes" id="UP001153954"/>
    </source>
</evidence>
<dbReference type="AlphaFoldDB" id="A0AAU9TCN8"/>
<protein>
    <submittedName>
        <fullName evidence="1">Uncharacterized protein</fullName>
    </submittedName>
</protein>
<organism evidence="1 2">
    <name type="scientific">Euphydryas editha</name>
    <name type="common">Edith's checkerspot</name>
    <dbReference type="NCBI Taxonomy" id="104508"/>
    <lineage>
        <taxon>Eukaryota</taxon>
        <taxon>Metazoa</taxon>
        <taxon>Ecdysozoa</taxon>
        <taxon>Arthropoda</taxon>
        <taxon>Hexapoda</taxon>
        <taxon>Insecta</taxon>
        <taxon>Pterygota</taxon>
        <taxon>Neoptera</taxon>
        <taxon>Endopterygota</taxon>
        <taxon>Lepidoptera</taxon>
        <taxon>Glossata</taxon>
        <taxon>Ditrysia</taxon>
        <taxon>Papilionoidea</taxon>
        <taxon>Nymphalidae</taxon>
        <taxon>Nymphalinae</taxon>
        <taxon>Euphydryas</taxon>
    </lineage>
</organism>